<feature type="domain" description="Major facilitator superfamily (MFS) profile" evidence="8">
    <location>
        <begin position="1"/>
        <end position="291"/>
    </location>
</feature>
<dbReference type="InterPro" id="IPR050549">
    <property type="entry name" value="MFS_Trehalose_Transporter"/>
</dbReference>
<proteinExistence type="inferred from homology"/>
<name>A0AAD7QAY2_QUISA</name>
<comment type="similarity">
    <text evidence="2">Belongs to the major facilitator superfamily. Sugar transporter (TC 2.A.1.1) family.</text>
</comment>
<feature type="transmembrane region" description="Helical" evidence="7">
    <location>
        <begin position="101"/>
        <end position="120"/>
    </location>
</feature>
<keyword evidence="3 9" id="KW-0762">Sugar transport</keyword>
<evidence type="ECO:0000256" key="3">
    <source>
        <dbReference type="ARBA" id="ARBA00022597"/>
    </source>
</evidence>
<evidence type="ECO:0000313" key="10">
    <source>
        <dbReference type="Proteomes" id="UP001163823"/>
    </source>
</evidence>
<dbReference type="Proteomes" id="UP001163823">
    <property type="component" value="Chromosome 3"/>
</dbReference>
<keyword evidence="4 7" id="KW-0812">Transmembrane</keyword>
<evidence type="ECO:0000259" key="8">
    <source>
        <dbReference type="PROSITE" id="PS50850"/>
    </source>
</evidence>
<evidence type="ECO:0000313" key="9">
    <source>
        <dbReference type="EMBL" id="KAJ7978029.1"/>
    </source>
</evidence>
<feature type="transmembrane region" description="Helical" evidence="7">
    <location>
        <begin position="140"/>
        <end position="160"/>
    </location>
</feature>
<dbReference type="Gene3D" id="1.20.1250.20">
    <property type="entry name" value="MFS general substrate transporter like domains"/>
    <property type="match status" value="1"/>
</dbReference>
<keyword evidence="3 9" id="KW-0813">Transport</keyword>
<evidence type="ECO:0000256" key="4">
    <source>
        <dbReference type="ARBA" id="ARBA00022692"/>
    </source>
</evidence>
<dbReference type="InterPro" id="IPR036259">
    <property type="entry name" value="MFS_trans_sf"/>
</dbReference>
<keyword evidence="10" id="KW-1185">Reference proteome</keyword>
<feature type="transmembrane region" description="Helical" evidence="7">
    <location>
        <begin position="263"/>
        <end position="284"/>
    </location>
</feature>
<sequence>MLMLPMAAVFMFFIGSSVHWRTIALIGIVPCMPPLVAVIFISESPRWLAKMGRAKECESALEQLRGKNADIFQEAADIKECNKLLNQISDDGIMNLFQLKYAHIVIVGVGLMAMQQLGGLNGFSLYTSEIFDAAGFPSKLGFIVVSLGQLPLIFAGAYLIDKLGRLTLLMVSATGTFLGCFLTGLSFFFQGLHWFEEYTPTLVLIGALAFLGSSSLGMGPIPWLIVSEISPINVKGSLGSTCNFVNWFCSWFVAYTFNFLFQWSSAGTCFIYSIICCLSIIFTAKLVPETKGKSLEEIHASQTQDNALIKIKFSPVALVTMH</sequence>
<dbReference type="AlphaFoldDB" id="A0AAD7QAY2"/>
<keyword evidence="5 7" id="KW-1133">Transmembrane helix</keyword>
<evidence type="ECO:0000256" key="7">
    <source>
        <dbReference type="SAM" id="Phobius"/>
    </source>
</evidence>
<organism evidence="9 10">
    <name type="scientific">Quillaja saponaria</name>
    <name type="common">Soap bark tree</name>
    <dbReference type="NCBI Taxonomy" id="32244"/>
    <lineage>
        <taxon>Eukaryota</taxon>
        <taxon>Viridiplantae</taxon>
        <taxon>Streptophyta</taxon>
        <taxon>Embryophyta</taxon>
        <taxon>Tracheophyta</taxon>
        <taxon>Spermatophyta</taxon>
        <taxon>Magnoliopsida</taxon>
        <taxon>eudicotyledons</taxon>
        <taxon>Gunneridae</taxon>
        <taxon>Pentapetalae</taxon>
        <taxon>rosids</taxon>
        <taxon>fabids</taxon>
        <taxon>Fabales</taxon>
        <taxon>Quillajaceae</taxon>
        <taxon>Quillaja</taxon>
    </lineage>
</organism>
<feature type="transmembrane region" description="Helical" evidence="7">
    <location>
        <begin position="167"/>
        <end position="189"/>
    </location>
</feature>
<evidence type="ECO:0000256" key="6">
    <source>
        <dbReference type="ARBA" id="ARBA00023136"/>
    </source>
</evidence>
<dbReference type="EMBL" id="JARAOO010000003">
    <property type="protein sequence ID" value="KAJ7978029.1"/>
    <property type="molecule type" value="Genomic_DNA"/>
</dbReference>
<dbReference type="PANTHER" id="PTHR48021:SF15">
    <property type="entry name" value="SUGAR TRANSPORTER ERD6-LIKE 15 ISOFORM X1"/>
    <property type="match status" value="1"/>
</dbReference>
<feature type="transmembrane region" description="Helical" evidence="7">
    <location>
        <begin position="20"/>
        <end position="41"/>
    </location>
</feature>
<keyword evidence="6 7" id="KW-0472">Membrane</keyword>
<evidence type="ECO:0000256" key="5">
    <source>
        <dbReference type="ARBA" id="ARBA00022989"/>
    </source>
</evidence>
<accession>A0AAD7QAY2</accession>
<feature type="transmembrane region" description="Helical" evidence="7">
    <location>
        <begin position="238"/>
        <end position="257"/>
    </location>
</feature>
<comment type="caution">
    <text evidence="9">The sequence shown here is derived from an EMBL/GenBank/DDBJ whole genome shotgun (WGS) entry which is preliminary data.</text>
</comment>
<dbReference type="KEGG" id="qsa:O6P43_007562"/>
<dbReference type="GO" id="GO:0022857">
    <property type="term" value="F:transmembrane transporter activity"/>
    <property type="evidence" value="ECO:0007669"/>
    <property type="project" value="InterPro"/>
</dbReference>
<protein>
    <submittedName>
        <fullName evidence="9">Sugar transporter ERD6-like</fullName>
    </submittedName>
</protein>
<evidence type="ECO:0000256" key="1">
    <source>
        <dbReference type="ARBA" id="ARBA00004141"/>
    </source>
</evidence>
<dbReference type="GO" id="GO:0016020">
    <property type="term" value="C:membrane"/>
    <property type="evidence" value="ECO:0007669"/>
    <property type="project" value="UniProtKB-SubCell"/>
</dbReference>
<feature type="transmembrane region" description="Helical" evidence="7">
    <location>
        <begin position="201"/>
        <end position="226"/>
    </location>
</feature>
<dbReference type="SUPFAM" id="SSF103473">
    <property type="entry name" value="MFS general substrate transporter"/>
    <property type="match status" value="1"/>
</dbReference>
<dbReference type="PANTHER" id="PTHR48021">
    <property type="match status" value="1"/>
</dbReference>
<dbReference type="PROSITE" id="PS50850">
    <property type="entry name" value="MFS"/>
    <property type="match status" value="1"/>
</dbReference>
<reference evidence="9" key="1">
    <citation type="journal article" date="2023" name="Science">
        <title>Elucidation of the pathway for biosynthesis of saponin adjuvants from the soapbark tree.</title>
        <authorList>
            <person name="Reed J."/>
            <person name="Orme A."/>
            <person name="El-Demerdash A."/>
            <person name="Owen C."/>
            <person name="Martin L.B.B."/>
            <person name="Misra R.C."/>
            <person name="Kikuchi S."/>
            <person name="Rejzek M."/>
            <person name="Martin A.C."/>
            <person name="Harkess A."/>
            <person name="Leebens-Mack J."/>
            <person name="Louveau T."/>
            <person name="Stephenson M.J."/>
            <person name="Osbourn A."/>
        </authorList>
    </citation>
    <scope>NUCLEOTIDE SEQUENCE</scope>
    <source>
        <strain evidence="9">S10</strain>
    </source>
</reference>
<dbReference type="Pfam" id="PF00083">
    <property type="entry name" value="Sugar_tr"/>
    <property type="match status" value="1"/>
</dbReference>
<gene>
    <name evidence="9" type="ORF">O6P43_007562</name>
</gene>
<dbReference type="InterPro" id="IPR005828">
    <property type="entry name" value="MFS_sugar_transport-like"/>
</dbReference>
<dbReference type="InterPro" id="IPR020846">
    <property type="entry name" value="MFS_dom"/>
</dbReference>
<comment type="subcellular location">
    <subcellularLocation>
        <location evidence="1">Membrane</location>
        <topology evidence="1">Multi-pass membrane protein</topology>
    </subcellularLocation>
</comment>
<evidence type="ECO:0000256" key="2">
    <source>
        <dbReference type="ARBA" id="ARBA00010992"/>
    </source>
</evidence>